<evidence type="ECO:0000313" key="3">
    <source>
        <dbReference type="EMBL" id="OAQ69506.1"/>
    </source>
</evidence>
<keyword evidence="2" id="KW-0732">Signal</keyword>
<protein>
    <submittedName>
        <fullName evidence="3">Uncharacterized protein</fullName>
    </submittedName>
</protein>
<comment type="caution">
    <text evidence="3">The sequence shown here is derived from an EMBL/GenBank/DDBJ whole genome shotgun (WGS) entry which is preliminary data.</text>
</comment>
<feature type="compositionally biased region" description="Low complexity" evidence="1">
    <location>
        <begin position="163"/>
        <end position="176"/>
    </location>
</feature>
<feature type="region of interest" description="Disordered" evidence="1">
    <location>
        <begin position="45"/>
        <end position="192"/>
    </location>
</feature>
<feature type="compositionally biased region" description="Low complexity" evidence="1">
    <location>
        <begin position="53"/>
        <end position="64"/>
    </location>
</feature>
<feature type="signal peptide" evidence="2">
    <location>
        <begin position="1"/>
        <end position="17"/>
    </location>
</feature>
<gene>
    <name evidence="3" type="ORF">VFPBJ_10881</name>
</gene>
<dbReference type="Proteomes" id="UP000078240">
    <property type="component" value="Unassembled WGS sequence"/>
</dbReference>
<evidence type="ECO:0000313" key="4">
    <source>
        <dbReference type="Proteomes" id="UP000078240"/>
    </source>
</evidence>
<reference evidence="3 4" key="1">
    <citation type="submission" date="2016-01" db="EMBL/GenBank/DDBJ databases">
        <title>Biosynthesis of antibiotic leucinostatins and their inhibition on Phytophthora in bio-control Purpureocillium lilacinum.</title>
        <authorList>
            <person name="Wang G."/>
            <person name="Liu Z."/>
            <person name="Lin R."/>
            <person name="Li E."/>
            <person name="Mao Z."/>
            <person name="Ling J."/>
            <person name="Yin W."/>
            <person name="Xie B."/>
        </authorList>
    </citation>
    <scope>NUCLEOTIDE SEQUENCE [LARGE SCALE GENOMIC DNA]</scope>
    <source>
        <strain evidence="3">PLBJ-1</strain>
    </source>
</reference>
<evidence type="ECO:0000256" key="1">
    <source>
        <dbReference type="SAM" id="MobiDB-lite"/>
    </source>
</evidence>
<feature type="chain" id="PRO_5008102091" evidence="2">
    <location>
        <begin position="18"/>
        <end position="192"/>
    </location>
</feature>
<dbReference type="EMBL" id="LSBH01000011">
    <property type="protein sequence ID" value="OAQ69506.1"/>
    <property type="molecule type" value="Genomic_DNA"/>
</dbReference>
<proteinExistence type="predicted"/>
<name>A0A179FV19_PURLI</name>
<evidence type="ECO:0000256" key="2">
    <source>
        <dbReference type="SAM" id="SignalP"/>
    </source>
</evidence>
<feature type="compositionally biased region" description="Low complexity" evidence="1">
    <location>
        <begin position="131"/>
        <end position="152"/>
    </location>
</feature>
<accession>A0A179FV19</accession>
<feature type="compositionally biased region" description="Low complexity" evidence="1">
    <location>
        <begin position="84"/>
        <end position="109"/>
    </location>
</feature>
<dbReference type="AlphaFoldDB" id="A0A179FV19"/>
<sequence length="192" mass="17763">MKLSAAIVFAAVSGAMAASIPADKRSTLEERAPLGDDWAELMAREIAAEKRATPPASGTSTTGGYPAGGPQGNSNKAVGGTTGATGTTGTTGSKAAAGGAGAMPTAAATVPKPSGAAKACPAPRKGTAQKGAANPAGAGNTANPNGAVTGAGNSAGQKSYANSAGSTTGGSTTAGSTTGGSGAGKIGKTQGQ</sequence>
<organism evidence="3 4">
    <name type="scientific">Purpureocillium lilacinum</name>
    <name type="common">Paecilomyces lilacinus</name>
    <dbReference type="NCBI Taxonomy" id="33203"/>
    <lineage>
        <taxon>Eukaryota</taxon>
        <taxon>Fungi</taxon>
        <taxon>Dikarya</taxon>
        <taxon>Ascomycota</taxon>
        <taxon>Pezizomycotina</taxon>
        <taxon>Sordariomycetes</taxon>
        <taxon>Hypocreomycetidae</taxon>
        <taxon>Hypocreales</taxon>
        <taxon>Ophiocordycipitaceae</taxon>
        <taxon>Purpureocillium</taxon>
    </lineage>
</organism>